<keyword evidence="1" id="KW-1133">Transmembrane helix</keyword>
<evidence type="ECO:0000256" key="1">
    <source>
        <dbReference type="SAM" id="Phobius"/>
    </source>
</evidence>
<reference evidence="2" key="1">
    <citation type="submission" date="2014-11" db="EMBL/GenBank/DDBJ databases">
        <authorList>
            <person name="Amaro Gonzalez C."/>
        </authorList>
    </citation>
    <scope>NUCLEOTIDE SEQUENCE</scope>
</reference>
<proteinExistence type="predicted"/>
<reference evidence="2" key="2">
    <citation type="journal article" date="2015" name="Fish Shellfish Immunol.">
        <title>Early steps in the European eel (Anguilla anguilla)-Vibrio vulnificus interaction in the gills: Role of the RtxA13 toxin.</title>
        <authorList>
            <person name="Callol A."/>
            <person name="Pajuelo D."/>
            <person name="Ebbesson L."/>
            <person name="Teles M."/>
            <person name="MacKenzie S."/>
            <person name="Amaro C."/>
        </authorList>
    </citation>
    <scope>NUCLEOTIDE SEQUENCE</scope>
</reference>
<accession>A0A0E9XER4</accession>
<dbReference type="EMBL" id="GBXM01007646">
    <property type="protein sequence ID" value="JAI00932.1"/>
    <property type="molecule type" value="Transcribed_RNA"/>
</dbReference>
<name>A0A0E9XER4_ANGAN</name>
<sequence>MTAVLCSITVTGNDVMVSFVHHFFFTFVVSNNVYLWFGLVYYDQSCLNETNK</sequence>
<dbReference type="AlphaFoldDB" id="A0A0E9XER4"/>
<protein>
    <submittedName>
        <fullName evidence="2">Uncharacterized protein</fullName>
    </submittedName>
</protein>
<evidence type="ECO:0000313" key="2">
    <source>
        <dbReference type="EMBL" id="JAI00932.1"/>
    </source>
</evidence>
<keyword evidence="1" id="KW-0812">Transmembrane</keyword>
<keyword evidence="1" id="KW-0472">Membrane</keyword>
<organism evidence="2">
    <name type="scientific">Anguilla anguilla</name>
    <name type="common">European freshwater eel</name>
    <name type="synonym">Muraena anguilla</name>
    <dbReference type="NCBI Taxonomy" id="7936"/>
    <lineage>
        <taxon>Eukaryota</taxon>
        <taxon>Metazoa</taxon>
        <taxon>Chordata</taxon>
        <taxon>Craniata</taxon>
        <taxon>Vertebrata</taxon>
        <taxon>Euteleostomi</taxon>
        <taxon>Actinopterygii</taxon>
        <taxon>Neopterygii</taxon>
        <taxon>Teleostei</taxon>
        <taxon>Anguilliformes</taxon>
        <taxon>Anguillidae</taxon>
        <taxon>Anguilla</taxon>
    </lineage>
</organism>
<feature type="transmembrane region" description="Helical" evidence="1">
    <location>
        <begin position="20"/>
        <end position="42"/>
    </location>
</feature>